<accession>A0A5K7YVP3</accession>
<evidence type="ECO:0000256" key="9">
    <source>
        <dbReference type="SAM" id="Phobius"/>
    </source>
</evidence>
<evidence type="ECO:0000256" key="2">
    <source>
        <dbReference type="ARBA" id="ARBA00022448"/>
    </source>
</evidence>
<feature type="domain" description="Tripartite ATP-independent periplasmic transporters DctQ component" evidence="10">
    <location>
        <begin position="30"/>
        <end position="158"/>
    </location>
</feature>
<dbReference type="Pfam" id="PF04290">
    <property type="entry name" value="DctQ"/>
    <property type="match status" value="1"/>
</dbReference>
<dbReference type="AlphaFoldDB" id="A0A5K7YVP3"/>
<keyword evidence="6 9" id="KW-1133">Transmembrane helix</keyword>
<keyword evidence="5 9" id="KW-0812">Transmembrane</keyword>
<evidence type="ECO:0000259" key="10">
    <source>
        <dbReference type="Pfam" id="PF04290"/>
    </source>
</evidence>
<name>A0A5K7YVP3_9BACT</name>
<evidence type="ECO:0000256" key="1">
    <source>
        <dbReference type="ARBA" id="ARBA00004429"/>
    </source>
</evidence>
<keyword evidence="3" id="KW-1003">Cell membrane</keyword>
<keyword evidence="4" id="KW-0997">Cell inner membrane</keyword>
<keyword evidence="12" id="KW-1185">Reference proteome</keyword>
<comment type="similarity">
    <text evidence="8">Belongs to the TRAP transporter small permease family.</text>
</comment>
<evidence type="ECO:0000313" key="11">
    <source>
        <dbReference type="EMBL" id="BBO68737.1"/>
    </source>
</evidence>
<dbReference type="PANTHER" id="PTHR35011">
    <property type="entry name" value="2,3-DIKETO-L-GULONATE TRAP TRANSPORTER SMALL PERMEASE PROTEIN YIAM"/>
    <property type="match status" value="1"/>
</dbReference>
<dbReference type="PANTHER" id="PTHR35011:SF4">
    <property type="entry name" value="SLL1102 PROTEIN"/>
    <property type="match status" value="1"/>
</dbReference>
<dbReference type="RefSeq" id="WP_231716475.1">
    <property type="nucleotide sequence ID" value="NZ_AP021874.1"/>
</dbReference>
<feature type="transmembrane region" description="Helical" evidence="9">
    <location>
        <begin position="93"/>
        <end position="114"/>
    </location>
</feature>
<evidence type="ECO:0000256" key="6">
    <source>
        <dbReference type="ARBA" id="ARBA00022989"/>
    </source>
</evidence>
<organism evidence="11 12">
    <name type="scientific">Desulfosarcina alkanivorans</name>
    <dbReference type="NCBI Taxonomy" id="571177"/>
    <lineage>
        <taxon>Bacteria</taxon>
        <taxon>Pseudomonadati</taxon>
        <taxon>Thermodesulfobacteriota</taxon>
        <taxon>Desulfobacteria</taxon>
        <taxon>Desulfobacterales</taxon>
        <taxon>Desulfosarcinaceae</taxon>
        <taxon>Desulfosarcina</taxon>
    </lineage>
</organism>
<feature type="transmembrane region" description="Helical" evidence="9">
    <location>
        <begin position="22"/>
        <end position="44"/>
    </location>
</feature>
<dbReference type="KEGG" id="dalk:DSCA_26670"/>
<evidence type="ECO:0000256" key="5">
    <source>
        <dbReference type="ARBA" id="ARBA00022692"/>
    </source>
</evidence>
<evidence type="ECO:0000313" key="12">
    <source>
        <dbReference type="Proteomes" id="UP000427906"/>
    </source>
</evidence>
<protein>
    <submittedName>
        <fullName evidence="11">C4-dicarboxylate ABC transporter</fullName>
    </submittedName>
</protein>
<dbReference type="InterPro" id="IPR055348">
    <property type="entry name" value="DctQ"/>
</dbReference>
<dbReference type="EMBL" id="AP021874">
    <property type="protein sequence ID" value="BBO68737.1"/>
    <property type="molecule type" value="Genomic_DNA"/>
</dbReference>
<dbReference type="InterPro" id="IPR007387">
    <property type="entry name" value="TRAP_DctQ"/>
</dbReference>
<sequence length="177" mass="19860">MVNMLKVFCGAIDRSNEMVGRMVSWVTLLLVLVVFVDVVMRYLFKTSFVFTQELEWHLFAFIFLIGAGYTLLHDGHVRVDIIYQRLSTKGRAWINLIGVIFFLIPGCYLVIVTSWKFVGNSFSMLEGSPDPGGIPYRFIVKGTMTVGYALLLLQGLSMGVHALLQVLGVETAEEEKG</sequence>
<dbReference type="Proteomes" id="UP000427906">
    <property type="component" value="Chromosome"/>
</dbReference>
<evidence type="ECO:0000256" key="7">
    <source>
        <dbReference type="ARBA" id="ARBA00023136"/>
    </source>
</evidence>
<evidence type="ECO:0000256" key="4">
    <source>
        <dbReference type="ARBA" id="ARBA00022519"/>
    </source>
</evidence>
<evidence type="ECO:0000256" key="8">
    <source>
        <dbReference type="ARBA" id="ARBA00038436"/>
    </source>
</evidence>
<dbReference type="GO" id="GO:0005886">
    <property type="term" value="C:plasma membrane"/>
    <property type="evidence" value="ECO:0007669"/>
    <property type="project" value="UniProtKB-SubCell"/>
</dbReference>
<comment type="subcellular location">
    <subcellularLocation>
        <location evidence="1">Cell inner membrane</location>
        <topology evidence="1">Multi-pass membrane protein</topology>
    </subcellularLocation>
</comment>
<keyword evidence="7 9" id="KW-0472">Membrane</keyword>
<gene>
    <name evidence="11" type="ORF">DSCA_26670</name>
</gene>
<keyword evidence="2" id="KW-0813">Transport</keyword>
<feature type="transmembrane region" description="Helical" evidence="9">
    <location>
        <begin position="56"/>
        <end position="72"/>
    </location>
</feature>
<proteinExistence type="inferred from homology"/>
<reference evidence="11 12" key="1">
    <citation type="submission" date="2019-11" db="EMBL/GenBank/DDBJ databases">
        <title>Comparative genomics of hydrocarbon-degrading Desulfosarcina strains.</title>
        <authorList>
            <person name="Watanabe M."/>
            <person name="Kojima H."/>
            <person name="Fukui M."/>
        </authorList>
    </citation>
    <scope>NUCLEOTIDE SEQUENCE [LARGE SCALE GENOMIC DNA]</scope>
    <source>
        <strain evidence="11 12">PL12</strain>
    </source>
</reference>
<evidence type="ECO:0000256" key="3">
    <source>
        <dbReference type="ARBA" id="ARBA00022475"/>
    </source>
</evidence>